<dbReference type="AlphaFoldDB" id="A0A1J4KWR5"/>
<reference evidence="2" key="1">
    <citation type="submission" date="2016-10" db="EMBL/GenBank/DDBJ databases">
        <authorList>
            <person name="Benchimol M."/>
            <person name="Almeida L.G."/>
            <person name="Vasconcelos A.T."/>
            <person name="Perreira-Neves A."/>
            <person name="Rosa I.A."/>
            <person name="Tasca T."/>
            <person name="Bogo M.R."/>
            <person name="de Souza W."/>
        </authorList>
    </citation>
    <scope>NUCLEOTIDE SEQUENCE [LARGE SCALE GENOMIC DNA]</scope>
    <source>
        <strain evidence="2">K</strain>
    </source>
</reference>
<dbReference type="EMBL" id="MLAK01000441">
    <property type="protein sequence ID" value="OHT13981.1"/>
    <property type="molecule type" value="Genomic_DNA"/>
</dbReference>
<name>A0A1J4KWR5_9EUKA</name>
<feature type="transmembrane region" description="Helical" evidence="1">
    <location>
        <begin position="36"/>
        <end position="57"/>
    </location>
</feature>
<dbReference type="GeneID" id="94833269"/>
<dbReference type="RefSeq" id="XP_068367117.1">
    <property type="nucleotide sequence ID" value="XM_068498565.1"/>
</dbReference>
<evidence type="ECO:0000313" key="3">
    <source>
        <dbReference type="Proteomes" id="UP000179807"/>
    </source>
</evidence>
<feature type="transmembrane region" description="Helical" evidence="1">
    <location>
        <begin position="78"/>
        <end position="99"/>
    </location>
</feature>
<gene>
    <name evidence="2" type="ORF">TRFO_15754</name>
</gene>
<keyword evidence="1" id="KW-0812">Transmembrane</keyword>
<keyword evidence="3" id="KW-1185">Reference proteome</keyword>
<organism evidence="2 3">
    <name type="scientific">Tritrichomonas foetus</name>
    <dbReference type="NCBI Taxonomy" id="1144522"/>
    <lineage>
        <taxon>Eukaryota</taxon>
        <taxon>Metamonada</taxon>
        <taxon>Parabasalia</taxon>
        <taxon>Tritrichomonadida</taxon>
        <taxon>Tritrichomonadidae</taxon>
        <taxon>Tritrichomonas</taxon>
    </lineage>
</organism>
<keyword evidence="1" id="KW-1133">Transmembrane helix</keyword>
<feature type="transmembrane region" description="Helical" evidence="1">
    <location>
        <begin position="12"/>
        <end position="30"/>
    </location>
</feature>
<comment type="caution">
    <text evidence="2">The sequence shown here is derived from an EMBL/GenBank/DDBJ whole genome shotgun (WGS) entry which is preliminary data.</text>
</comment>
<dbReference type="Proteomes" id="UP000179807">
    <property type="component" value="Unassembled WGS sequence"/>
</dbReference>
<evidence type="ECO:0000256" key="1">
    <source>
        <dbReference type="SAM" id="Phobius"/>
    </source>
</evidence>
<accession>A0A1J4KWR5</accession>
<protein>
    <submittedName>
        <fullName evidence="2">Uncharacterized protein</fullName>
    </submittedName>
</protein>
<evidence type="ECO:0000313" key="2">
    <source>
        <dbReference type="EMBL" id="OHT13981.1"/>
    </source>
</evidence>
<dbReference type="VEuPathDB" id="TrichDB:TRFO_15754"/>
<keyword evidence="1" id="KW-0472">Membrane</keyword>
<sequence>MPGREEIERENFIILVFSGLGTALGIMSFLGYTSDAFGTINFWFFIISCLFMVYCLYIDTKPTNNYHAPQSPMYNPHFHNIITFASFALTGMTSILYIFDTVILHLDILGHFIENKELGKTINSITGGKQMQNILMWVEIFILPELFLRLICSRSFGYLFVFLIYVVFISMFSFSISSLHRSSWIKIYNFFRKELNKAQGNYRQFLLIAIQISDKLSEISQQIYPISKFR</sequence>
<proteinExistence type="predicted"/>
<feature type="transmembrane region" description="Helical" evidence="1">
    <location>
        <begin position="156"/>
        <end position="176"/>
    </location>
</feature>